<feature type="domain" description="OmpR/PhoB-type" evidence="9">
    <location>
        <begin position="142"/>
        <end position="237"/>
    </location>
</feature>
<reference evidence="10 11" key="1">
    <citation type="submission" date="2020-08" db="EMBL/GenBank/DDBJ databases">
        <title>Genomic Encyclopedia of Type Strains, Phase IV (KMG-IV): sequencing the most valuable type-strain genomes for metagenomic binning, comparative biology and taxonomic classification.</title>
        <authorList>
            <person name="Goeker M."/>
        </authorList>
    </citation>
    <scope>NUCLEOTIDE SEQUENCE [LARGE SCALE GENOMIC DNA]</scope>
    <source>
        <strain evidence="10 11">DSM 16268</strain>
    </source>
</reference>
<dbReference type="Pfam" id="PF00072">
    <property type="entry name" value="Response_reg"/>
    <property type="match status" value="1"/>
</dbReference>
<evidence type="ECO:0000256" key="3">
    <source>
        <dbReference type="ARBA" id="ARBA00023015"/>
    </source>
</evidence>
<dbReference type="SMART" id="SM00862">
    <property type="entry name" value="Trans_reg_C"/>
    <property type="match status" value="1"/>
</dbReference>
<evidence type="ECO:0000256" key="2">
    <source>
        <dbReference type="ARBA" id="ARBA00023012"/>
    </source>
</evidence>
<keyword evidence="4 7" id="KW-0238">DNA-binding</keyword>
<dbReference type="Gene3D" id="1.10.10.10">
    <property type="entry name" value="Winged helix-like DNA-binding domain superfamily/Winged helix DNA-binding domain"/>
    <property type="match status" value="1"/>
</dbReference>
<keyword evidence="11" id="KW-1185">Reference proteome</keyword>
<protein>
    <submittedName>
        <fullName evidence="10">Two-component system phosphate regulon response regulator OmpR</fullName>
    </submittedName>
</protein>
<dbReference type="CDD" id="cd00383">
    <property type="entry name" value="trans_reg_C"/>
    <property type="match status" value="1"/>
</dbReference>
<dbReference type="PROSITE" id="PS50110">
    <property type="entry name" value="RESPONSE_REGULATORY"/>
    <property type="match status" value="1"/>
</dbReference>
<dbReference type="CDD" id="cd17574">
    <property type="entry name" value="REC_OmpR"/>
    <property type="match status" value="1"/>
</dbReference>
<evidence type="ECO:0000256" key="5">
    <source>
        <dbReference type="ARBA" id="ARBA00023163"/>
    </source>
</evidence>
<dbReference type="InterPro" id="IPR001789">
    <property type="entry name" value="Sig_transdc_resp-reg_receiver"/>
</dbReference>
<keyword evidence="1 6" id="KW-0597">Phosphoprotein</keyword>
<keyword evidence="2" id="KW-0902">Two-component regulatory system</keyword>
<dbReference type="PANTHER" id="PTHR48111">
    <property type="entry name" value="REGULATOR OF RPOS"/>
    <property type="match status" value="1"/>
</dbReference>
<dbReference type="InterPro" id="IPR011006">
    <property type="entry name" value="CheY-like_superfamily"/>
</dbReference>
<dbReference type="Pfam" id="PF00486">
    <property type="entry name" value="Trans_reg_C"/>
    <property type="match status" value="1"/>
</dbReference>
<dbReference type="Gene3D" id="6.10.250.690">
    <property type="match status" value="1"/>
</dbReference>
<evidence type="ECO:0000313" key="10">
    <source>
        <dbReference type="EMBL" id="MBB5752025.1"/>
    </source>
</evidence>
<dbReference type="PANTHER" id="PTHR48111:SF4">
    <property type="entry name" value="DNA-BINDING DUAL TRANSCRIPTIONAL REGULATOR OMPR"/>
    <property type="match status" value="1"/>
</dbReference>
<dbReference type="InterPro" id="IPR001867">
    <property type="entry name" value="OmpR/PhoB-type_DNA-bd"/>
</dbReference>
<proteinExistence type="predicted"/>
<dbReference type="Proteomes" id="UP000523821">
    <property type="component" value="Unassembled WGS sequence"/>
</dbReference>
<dbReference type="SUPFAM" id="SSF52172">
    <property type="entry name" value="CheY-like"/>
    <property type="match status" value="1"/>
</dbReference>
<dbReference type="SMART" id="SM00448">
    <property type="entry name" value="REC"/>
    <property type="match status" value="1"/>
</dbReference>
<evidence type="ECO:0000313" key="11">
    <source>
        <dbReference type="Proteomes" id="UP000523821"/>
    </source>
</evidence>
<dbReference type="PROSITE" id="PS51755">
    <property type="entry name" value="OMPR_PHOB"/>
    <property type="match status" value="1"/>
</dbReference>
<dbReference type="GO" id="GO:0000976">
    <property type="term" value="F:transcription cis-regulatory region binding"/>
    <property type="evidence" value="ECO:0007669"/>
    <property type="project" value="TreeGrafter"/>
</dbReference>
<dbReference type="InterPro" id="IPR016032">
    <property type="entry name" value="Sig_transdc_resp-reg_C-effctor"/>
</dbReference>
<dbReference type="SUPFAM" id="SSF46894">
    <property type="entry name" value="C-terminal effector domain of the bipartite response regulators"/>
    <property type="match status" value="1"/>
</dbReference>
<organism evidence="10 11">
    <name type="scientific">Prosthecomicrobium pneumaticum</name>
    <dbReference type="NCBI Taxonomy" id="81895"/>
    <lineage>
        <taxon>Bacteria</taxon>
        <taxon>Pseudomonadati</taxon>
        <taxon>Pseudomonadota</taxon>
        <taxon>Alphaproteobacteria</taxon>
        <taxon>Hyphomicrobiales</taxon>
        <taxon>Kaistiaceae</taxon>
        <taxon>Prosthecomicrobium</taxon>
    </lineage>
</organism>
<dbReference type="RefSeq" id="WP_183854035.1">
    <property type="nucleotide sequence ID" value="NZ_JACHOO010000002.1"/>
</dbReference>
<dbReference type="AlphaFoldDB" id="A0A7W9CU96"/>
<keyword evidence="3" id="KW-0805">Transcription regulation</keyword>
<dbReference type="EMBL" id="JACHOO010000002">
    <property type="protein sequence ID" value="MBB5752025.1"/>
    <property type="molecule type" value="Genomic_DNA"/>
</dbReference>
<evidence type="ECO:0000259" key="9">
    <source>
        <dbReference type="PROSITE" id="PS51755"/>
    </source>
</evidence>
<sequence length="239" mass="26819">MIETDRPEAAPPEDDAPHLLVVDDDSRLRDLLSRYLRDNGYRVTVAADAADARRRLEGLAFDCLILDVMMPGESGLDLTESLRIDNDVPILMLTARAEAESRIRGLEVGADDYLAKPFEPRELLLRVGNILRRGAPVASPLIEQVRFGPFSFHLGRRELRRGSETIRLTERERQIMAVFAATPNETVPRQALLAGDDPASERTVDVQINRLRRKIEVDPANPLFLQTVRGIGYRLVTEA</sequence>
<dbReference type="InterPro" id="IPR039420">
    <property type="entry name" value="WalR-like"/>
</dbReference>
<dbReference type="GO" id="GO:0005829">
    <property type="term" value="C:cytosol"/>
    <property type="evidence" value="ECO:0007669"/>
    <property type="project" value="TreeGrafter"/>
</dbReference>
<dbReference type="GO" id="GO:0032993">
    <property type="term" value="C:protein-DNA complex"/>
    <property type="evidence" value="ECO:0007669"/>
    <property type="project" value="TreeGrafter"/>
</dbReference>
<evidence type="ECO:0000256" key="6">
    <source>
        <dbReference type="PROSITE-ProRule" id="PRU00169"/>
    </source>
</evidence>
<dbReference type="Gene3D" id="3.40.50.2300">
    <property type="match status" value="1"/>
</dbReference>
<evidence type="ECO:0000256" key="7">
    <source>
        <dbReference type="PROSITE-ProRule" id="PRU01091"/>
    </source>
</evidence>
<feature type="DNA-binding region" description="OmpR/PhoB-type" evidence="7">
    <location>
        <begin position="142"/>
        <end position="237"/>
    </location>
</feature>
<dbReference type="GO" id="GO:0006355">
    <property type="term" value="P:regulation of DNA-templated transcription"/>
    <property type="evidence" value="ECO:0007669"/>
    <property type="project" value="InterPro"/>
</dbReference>
<evidence type="ECO:0000256" key="4">
    <source>
        <dbReference type="ARBA" id="ARBA00023125"/>
    </source>
</evidence>
<evidence type="ECO:0000259" key="8">
    <source>
        <dbReference type="PROSITE" id="PS50110"/>
    </source>
</evidence>
<name>A0A7W9CU96_9HYPH</name>
<accession>A0A7W9CU96</accession>
<dbReference type="GO" id="GO:0000156">
    <property type="term" value="F:phosphorelay response regulator activity"/>
    <property type="evidence" value="ECO:0007669"/>
    <property type="project" value="TreeGrafter"/>
</dbReference>
<evidence type="ECO:0000256" key="1">
    <source>
        <dbReference type="ARBA" id="ARBA00022553"/>
    </source>
</evidence>
<gene>
    <name evidence="10" type="ORF">GGQ63_001077</name>
</gene>
<keyword evidence="5" id="KW-0804">Transcription</keyword>
<comment type="caution">
    <text evidence="10">The sequence shown here is derived from an EMBL/GenBank/DDBJ whole genome shotgun (WGS) entry which is preliminary data.</text>
</comment>
<feature type="modified residue" description="4-aspartylphosphate" evidence="6">
    <location>
        <position position="67"/>
    </location>
</feature>
<feature type="domain" description="Response regulatory" evidence="8">
    <location>
        <begin position="18"/>
        <end position="131"/>
    </location>
</feature>
<dbReference type="InterPro" id="IPR036388">
    <property type="entry name" value="WH-like_DNA-bd_sf"/>
</dbReference>